<dbReference type="STRING" id="743721.Psesu_1087"/>
<name>E6WRY8_PSEUU</name>
<dbReference type="eggNOG" id="COG3758">
    <property type="taxonomic scope" value="Bacteria"/>
</dbReference>
<reference evidence="1 2" key="1">
    <citation type="submission" date="2011-01" db="EMBL/GenBank/DDBJ databases">
        <title>Complete sequence of Pseudoxanthomonas suwonensis 11-1.</title>
        <authorList>
            <consortium name="US DOE Joint Genome Institute"/>
            <person name="Lucas S."/>
            <person name="Copeland A."/>
            <person name="Lapidus A."/>
            <person name="Cheng J.-F."/>
            <person name="Goodwin L."/>
            <person name="Pitluck S."/>
            <person name="Teshima H."/>
            <person name="Detter J.C."/>
            <person name="Han C."/>
            <person name="Tapia R."/>
            <person name="Land M."/>
            <person name="Hauser L."/>
            <person name="Kyrpides N."/>
            <person name="Ivanova N."/>
            <person name="Ovchinnikova G."/>
            <person name="Siebers A.K."/>
            <person name="Allgaier M."/>
            <person name="Thelen M.P."/>
            <person name="Hugenholtz P."/>
            <person name="Gladden J."/>
            <person name="Woyke T."/>
        </authorList>
    </citation>
    <scope>NUCLEOTIDE SEQUENCE [LARGE SCALE GENOMIC DNA]</scope>
    <source>
        <strain evidence="2">11-1</strain>
    </source>
</reference>
<dbReference type="KEGG" id="psu:Psesu_1087"/>
<dbReference type="SUPFAM" id="SSF51182">
    <property type="entry name" value="RmlC-like cupins"/>
    <property type="match status" value="1"/>
</dbReference>
<gene>
    <name evidence="1" type="ordered locus">Psesu_1087</name>
</gene>
<evidence type="ECO:0008006" key="3">
    <source>
        <dbReference type="Google" id="ProtNLM"/>
    </source>
</evidence>
<organism evidence="1 2">
    <name type="scientific">Pseudoxanthomonas suwonensis (strain 11-1)</name>
    <dbReference type="NCBI Taxonomy" id="743721"/>
    <lineage>
        <taxon>Bacteria</taxon>
        <taxon>Pseudomonadati</taxon>
        <taxon>Pseudomonadota</taxon>
        <taxon>Gammaproteobacteria</taxon>
        <taxon>Lysobacterales</taxon>
        <taxon>Lysobacteraceae</taxon>
        <taxon>Pseudoxanthomonas</taxon>
    </lineage>
</organism>
<keyword evidence="2" id="KW-1185">Reference proteome</keyword>
<proteinExistence type="predicted"/>
<evidence type="ECO:0000313" key="1">
    <source>
        <dbReference type="EMBL" id="ADV26937.1"/>
    </source>
</evidence>
<dbReference type="Pfam" id="PF05962">
    <property type="entry name" value="HutD"/>
    <property type="match status" value="1"/>
</dbReference>
<dbReference type="InterPro" id="IPR014710">
    <property type="entry name" value="RmlC-like_jellyroll"/>
</dbReference>
<sequence length="237" mass="25359">MDVWPGGSFAACQCAGTGDGGLGHNRPMPDFGNARHLPAHEYTRERWHNGAGWTRRILRLPGEPWPLGLSVAEIDEPAPYSLLPGVEREQVLLSGDGLRLEFADGEVAGLLPPHQRIRFDGGREVRGIPLDGPPVRAFNVMWRPSALEVTVLHRPLVGGMFCFCDPDTAWAIYLLGGTARVASDGIDFQLDGGDSAWLASAARQRFVVDGAGEALMIRVRGAAGAKGQDTSGLATAL</sequence>
<dbReference type="AlphaFoldDB" id="E6WRY8"/>
<dbReference type="InterPro" id="IPR011051">
    <property type="entry name" value="RmlC_Cupin_sf"/>
</dbReference>
<dbReference type="PANTHER" id="PTHR37943:SF1">
    <property type="entry name" value="PROTEIN VES"/>
    <property type="match status" value="1"/>
</dbReference>
<accession>E6WRY8</accession>
<dbReference type="HOGENOM" id="CLU_090931_2_0_6"/>
<dbReference type="EMBL" id="CP002446">
    <property type="protein sequence ID" value="ADV26937.1"/>
    <property type="molecule type" value="Genomic_DNA"/>
</dbReference>
<dbReference type="InterPro" id="IPR010282">
    <property type="entry name" value="Uncharacterised_HutD/Ves"/>
</dbReference>
<dbReference type="Proteomes" id="UP000008632">
    <property type="component" value="Chromosome"/>
</dbReference>
<evidence type="ECO:0000313" key="2">
    <source>
        <dbReference type="Proteomes" id="UP000008632"/>
    </source>
</evidence>
<dbReference type="PANTHER" id="PTHR37943">
    <property type="entry name" value="PROTEIN VES"/>
    <property type="match status" value="1"/>
</dbReference>
<dbReference type="Gene3D" id="2.60.120.10">
    <property type="entry name" value="Jelly Rolls"/>
    <property type="match status" value="1"/>
</dbReference>
<protein>
    <recommendedName>
        <fullName evidence="3">HutD-family protein</fullName>
    </recommendedName>
</protein>